<reference evidence="4 5" key="1">
    <citation type="submission" date="2016-10" db="EMBL/GenBank/DDBJ databases">
        <authorList>
            <person name="de Groot N.N."/>
        </authorList>
    </citation>
    <scope>NUCLEOTIDE SEQUENCE [LARGE SCALE GENOMIC DNA]</scope>
    <source>
        <strain evidence="4 5">DSM 24015</strain>
    </source>
</reference>
<evidence type="ECO:0000313" key="5">
    <source>
        <dbReference type="Proteomes" id="UP000198517"/>
    </source>
</evidence>
<organism evidence="4 5">
    <name type="scientific">Riemerella columbipharyngis</name>
    <dbReference type="NCBI Taxonomy" id="1071918"/>
    <lineage>
        <taxon>Bacteria</taxon>
        <taxon>Pseudomonadati</taxon>
        <taxon>Bacteroidota</taxon>
        <taxon>Flavobacteriia</taxon>
        <taxon>Flavobacteriales</taxon>
        <taxon>Weeksellaceae</taxon>
        <taxon>Riemerella</taxon>
    </lineage>
</organism>
<accession>A0A1G7ET41</accession>
<keyword evidence="5" id="KW-1185">Reference proteome</keyword>
<name>A0A1G7ET41_9FLAO</name>
<dbReference type="PANTHER" id="PTHR30570">
    <property type="entry name" value="PERIPLASMIC PHOSPHATE BINDING COMPONENT OF PHOSPHATE ABC TRANSPORTER"/>
    <property type="match status" value="1"/>
</dbReference>
<protein>
    <submittedName>
        <fullName evidence="4">Phosphate transport system substrate-binding protein</fullName>
    </submittedName>
</protein>
<dbReference type="SUPFAM" id="SSF53850">
    <property type="entry name" value="Periplasmic binding protein-like II"/>
    <property type="match status" value="1"/>
</dbReference>
<sequence length="292" mass="32947">MAFRKIILCFVLISVFLSSCKKAKEADTPQHGTITLVADSTFANVTGALTERYMALYPEAKIIVKYKKENEGFLDLLDDKAQVAVMSKTLSSDEKEAYKQKVDMKLEPANFALDGAVFVVPKDSELDSLSVEEIRNKLVNGHQDFIFDSSNGANFSLVTQKLKLNRDQISYGTIKGGDVKIIEELSKYPGKIGVVSYNTLSREHFPLTQKLKEMVKVLKISQNNGKAYEPNLVTMRYFEYPFSRVLYFITNEGFFGVGNGLIRFSCTQLGQIVVAHDGLQPYNIYKREVQMR</sequence>
<evidence type="ECO:0000256" key="1">
    <source>
        <dbReference type="ARBA" id="ARBA00022729"/>
    </source>
</evidence>
<dbReference type="PANTHER" id="PTHR30570:SF1">
    <property type="entry name" value="PHOSPHATE-BINDING PROTEIN PSTS"/>
    <property type="match status" value="1"/>
</dbReference>
<dbReference type="STRING" id="1071918.SAMN05421544_11731"/>
<dbReference type="Proteomes" id="UP000198517">
    <property type="component" value="Unassembled WGS sequence"/>
</dbReference>
<evidence type="ECO:0000256" key="2">
    <source>
        <dbReference type="SAM" id="SignalP"/>
    </source>
</evidence>
<proteinExistence type="predicted"/>
<evidence type="ECO:0000313" key="4">
    <source>
        <dbReference type="EMBL" id="SDE66853.1"/>
    </source>
</evidence>
<dbReference type="InterPro" id="IPR050811">
    <property type="entry name" value="Phosphate_ABC_transporter"/>
</dbReference>
<evidence type="ECO:0000259" key="3">
    <source>
        <dbReference type="Pfam" id="PF12849"/>
    </source>
</evidence>
<dbReference type="OrthoDB" id="1450880at2"/>
<dbReference type="RefSeq" id="WP_092737564.1">
    <property type="nucleotide sequence ID" value="NZ_FNAS01000017.1"/>
</dbReference>
<gene>
    <name evidence="4" type="ORF">SAMN05421544_11731</name>
</gene>
<feature type="domain" description="PBP" evidence="3">
    <location>
        <begin position="24"/>
        <end position="253"/>
    </location>
</feature>
<dbReference type="EMBL" id="FNAS01000017">
    <property type="protein sequence ID" value="SDE66853.1"/>
    <property type="molecule type" value="Genomic_DNA"/>
</dbReference>
<feature type="chain" id="PRO_5011500663" evidence="2">
    <location>
        <begin position="24"/>
        <end position="292"/>
    </location>
</feature>
<dbReference type="InterPro" id="IPR024370">
    <property type="entry name" value="PBP_domain"/>
</dbReference>
<dbReference type="PROSITE" id="PS51257">
    <property type="entry name" value="PROKAR_LIPOPROTEIN"/>
    <property type="match status" value="1"/>
</dbReference>
<dbReference type="Pfam" id="PF12849">
    <property type="entry name" value="PBP_like_2"/>
    <property type="match status" value="1"/>
</dbReference>
<feature type="signal peptide" evidence="2">
    <location>
        <begin position="1"/>
        <end position="23"/>
    </location>
</feature>
<dbReference type="AlphaFoldDB" id="A0A1G7ET41"/>
<dbReference type="Gene3D" id="3.40.190.10">
    <property type="entry name" value="Periplasmic binding protein-like II"/>
    <property type="match status" value="2"/>
</dbReference>
<keyword evidence="1 2" id="KW-0732">Signal</keyword>